<sequence>MRNPRARLNTIIVITRARFSDTSKGVRLCFDRTIILAGLTWGEKNRSKMVDIMAAIAFCNQMPTDAFLMAAHKLSAVAIYSETSMFSLQLCQLKIENSRLHMPNGSNYETKGGAQFCRNLSHPYGLWFYRA</sequence>
<gene>
    <name evidence="1" type="ORF">niasHT_039178</name>
</gene>
<dbReference type="Proteomes" id="UP001620626">
    <property type="component" value="Unassembled WGS sequence"/>
</dbReference>
<name>A0ABD2IFZ1_9BILA</name>
<evidence type="ECO:0000313" key="1">
    <source>
        <dbReference type="EMBL" id="KAL3075098.1"/>
    </source>
</evidence>
<protein>
    <submittedName>
        <fullName evidence="1">Uncharacterized protein</fullName>
    </submittedName>
</protein>
<reference evidence="1 2" key="1">
    <citation type="submission" date="2024-10" db="EMBL/GenBank/DDBJ databases">
        <authorList>
            <person name="Kim D."/>
        </authorList>
    </citation>
    <scope>NUCLEOTIDE SEQUENCE [LARGE SCALE GENOMIC DNA]</scope>
    <source>
        <strain evidence="1">BH-2024</strain>
    </source>
</reference>
<accession>A0ABD2IFZ1</accession>
<evidence type="ECO:0000313" key="2">
    <source>
        <dbReference type="Proteomes" id="UP001620626"/>
    </source>
</evidence>
<dbReference type="AlphaFoldDB" id="A0ABD2IFZ1"/>
<proteinExistence type="predicted"/>
<organism evidence="1 2">
    <name type="scientific">Heterodera trifolii</name>
    <dbReference type="NCBI Taxonomy" id="157864"/>
    <lineage>
        <taxon>Eukaryota</taxon>
        <taxon>Metazoa</taxon>
        <taxon>Ecdysozoa</taxon>
        <taxon>Nematoda</taxon>
        <taxon>Chromadorea</taxon>
        <taxon>Rhabditida</taxon>
        <taxon>Tylenchina</taxon>
        <taxon>Tylenchomorpha</taxon>
        <taxon>Tylenchoidea</taxon>
        <taxon>Heteroderidae</taxon>
        <taxon>Heteroderinae</taxon>
        <taxon>Heterodera</taxon>
    </lineage>
</organism>
<keyword evidence="2" id="KW-1185">Reference proteome</keyword>
<comment type="caution">
    <text evidence="1">The sequence shown here is derived from an EMBL/GenBank/DDBJ whole genome shotgun (WGS) entry which is preliminary data.</text>
</comment>
<dbReference type="EMBL" id="JBICBT010001285">
    <property type="protein sequence ID" value="KAL3075098.1"/>
    <property type="molecule type" value="Genomic_DNA"/>
</dbReference>